<dbReference type="SUPFAM" id="SSF160467">
    <property type="entry name" value="PH0987 N-terminal domain-like"/>
    <property type="match status" value="1"/>
</dbReference>
<reference evidence="2 3" key="1">
    <citation type="submission" date="2013-02" db="EMBL/GenBank/DDBJ databases">
        <title>Genome sequence of Candida maltosa Xu316, a potential industrial strain for xylitol and ethanol production.</title>
        <authorList>
            <person name="Yu J."/>
            <person name="Wang Q."/>
            <person name="Geng X."/>
            <person name="Bao W."/>
            <person name="He P."/>
            <person name="Cai J."/>
        </authorList>
    </citation>
    <scope>NUCLEOTIDE SEQUENCE [LARGE SCALE GENOMIC DNA]</scope>
    <source>
        <strain evidence="3">Xu316</strain>
    </source>
</reference>
<accession>M3JXP3</accession>
<organism evidence="2 3">
    <name type="scientific">Candida maltosa (strain Xu316)</name>
    <name type="common">Yeast</name>
    <dbReference type="NCBI Taxonomy" id="1245528"/>
    <lineage>
        <taxon>Eukaryota</taxon>
        <taxon>Fungi</taxon>
        <taxon>Dikarya</taxon>
        <taxon>Ascomycota</taxon>
        <taxon>Saccharomycotina</taxon>
        <taxon>Pichiomycetes</taxon>
        <taxon>Debaryomycetaceae</taxon>
        <taxon>Candida/Lodderomyces clade</taxon>
        <taxon>Candida</taxon>
    </lineage>
</organism>
<dbReference type="eggNOG" id="KOG0238">
    <property type="taxonomic scope" value="Eukaryota"/>
</dbReference>
<proteinExistence type="predicted"/>
<feature type="domain" description="Carboxyltransferase" evidence="1">
    <location>
        <begin position="53"/>
        <end position="211"/>
    </location>
</feature>
<dbReference type="SMART" id="SM00796">
    <property type="entry name" value="AHS1"/>
    <property type="match status" value="1"/>
</dbReference>
<name>M3JXP3_CANMX</name>
<feature type="non-terminal residue" evidence="2">
    <location>
        <position position="1"/>
    </location>
</feature>
<dbReference type="Gene3D" id="3.30.1360.40">
    <property type="match status" value="1"/>
</dbReference>
<dbReference type="HOGENOM" id="CLU_1351756_0_0_1"/>
<dbReference type="InterPro" id="IPR003833">
    <property type="entry name" value="CT_C_D"/>
</dbReference>
<protein>
    <submittedName>
        <fullName evidence="2">Multifunctional urea amidolyase</fullName>
    </submittedName>
</protein>
<comment type="caution">
    <text evidence="2">The sequence shown here is derived from an EMBL/GenBank/DDBJ whole genome shotgun (WGS) entry which is preliminary data.</text>
</comment>
<dbReference type="STRING" id="1245528.M3JXP3"/>
<sequence length="211" mass="24300">PISYDSAKSLKKHQDQIIEELTGDLPDLDTQILSAPENPILYEFRVSKNAPKVTYRQAGDRYILVEYGDNLLDLNLAYRIHKLDEMVKEYKPKGIFELSQGVRSVLVEFTDEITQKQALDTLVSYERENIFVNKWEVKSRIIKLPMAFEDKKTLDAVKRYQETIRSEAPWLPNNVDFIANINGITRNDVKDMLYTARFLVLGLGDVFLGAP</sequence>
<evidence type="ECO:0000313" key="2">
    <source>
        <dbReference type="EMBL" id="EMG47730.1"/>
    </source>
</evidence>
<gene>
    <name evidence="2" type="ORF">G210_1820</name>
</gene>
<dbReference type="GO" id="GO:0016829">
    <property type="term" value="F:lyase activity"/>
    <property type="evidence" value="ECO:0007669"/>
    <property type="project" value="UniProtKB-KW"/>
</dbReference>
<keyword evidence="2" id="KW-0456">Lyase</keyword>
<keyword evidence="3" id="KW-1185">Reference proteome</keyword>
<evidence type="ECO:0000313" key="3">
    <source>
        <dbReference type="Proteomes" id="UP000011777"/>
    </source>
</evidence>
<evidence type="ECO:0000259" key="1">
    <source>
        <dbReference type="SMART" id="SM00796"/>
    </source>
</evidence>
<dbReference type="AlphaFoldDB" id="M3JXP3"/>
<dbReference type="OrthoDB" id="196847at2759"/>
<dbReference type="Pfam" id="PF02682">
    <property type="entry name" value="CT_C_D"/>
    <property type="match status" value="1"/>
</dbReference>
<feature type="non-terminal residue" evidence="2">
    <location>
        <position position="211"/>
    </location>
</feature>
<dbReference type="EMBL" id="AOGT01001393">
    <property type="protein sequence ID" value="EMG47730.1"/>
    <property type="molecule type" value="Genomic_DNA"/>
</dbReference>
<dbReference type="Proteomes" id="UP000011777">
    <property type="component" value="Unassembled WGS sequence"/>
</dbReference>